<comment type="caution">
    <text evidence="2">The sequence shown here is derived from an EMBL/GenBank/DDBJ whole genome shotgun (WGS) entry which is preliminary data.</text>
</comment>
<organism evidence="2 3">
    <name type="scientific">Salinomyces thailandicus</name>
    <dbReference type="NCBI Taxonomy" id="706561"/>
    <lineage>
        <taxon>Eukaryota</taxon>
        <taxon>Fungi</taxon>
        <taxon>Dikarya</taxon>
        <taxon>Ascomycota</taxon>
        <taxon>Pezizomycotina</taxon>
        <taxon>Dothideomycetes</taxon>
        <taxon>Dothideomycetidae</taxon>
        <taxon>Mycosphaerellales</taxon>
        <taxon>Teratosphaeriaceae</taxon>
        <taxon>Salinomyces</taxon>
    </lineage>
</organism>
<dbReference type="GO" id="GO:0005743">
    <property type="term" value="C:mitochondrial inner membrane"/>
    <property type="evidence" value="ECO:0007669"/>
    <property type="project" value="TreeGrafter"/>
</dbReference>
<dbReference type="GO" id="GO:0033615">
    <property type="term" value="P:mitochondrial proton-transporting ATP synthase complex assembly"/>
    <property type="evidence" value="ECO:0007669"/>
    <property type="project" value="TreeGrafter"/>
</dbReference>
<feature type="compositionally biased region" description="Pro residues" evidence="1">
    <location>
        <begin position="41"/>
        <end position="57"/>
    </location>
</feature>
<dbReference type="Pfam" id="PF05176">
    <property type="entry name" value="ATP-synt_10"/>
    <property type="match status" value="1"/>
</dbReference>
<evidence type="ECO:0000313" key="2">
    <source>
        <dbReference type="EMBL" id="TKA25707.1"/>
    </source>
</evidence>
<feature type="region of interest" description="Disordered" evidence="1">
    <location>
        <begin position="26"/>
        <end position="111"/>
    </location>
</feature>
<evidence type="ECO:0000313" key="3">
    <source>
        <dbReference type="Proteomes" id="UP000308549"/>
    </source>
</evidence>
<name>A0A4U0TU58_9PEZI</name>
<proteinExistence type="predicted"/>
<protein>
    <recommendedName>
        <fullName evidence="4">Mitochondrial ATPase complex subunit ATP10</fullName>
    </recommendedName>
</protein>
<evidence type="ECO:0000256" key="1">
    <source>
        <dbReference type="SAM" id="MobiDB-lite"/>
    </source>
</evidence>
<evidence type="ECO:0008006" key="4">
    <source>
        <dbReference type="Google" id="ProtNLM"/>
    </source>
</evidence>
<gene>
    <name evidence="2" type="ORF">B0A50_05802</name>
</gene>
<dbReference type="OrthoDB" id="17089at2759"/>
<reference evidence="2 3" key="1">
    <citation type="submission" date="2017-03" db="EMBL/GenBank/DDBJ databases">
        <title>Genomes of endolithic fungi from Antarctica.</title>
        <authorList>
            <person name="Coleine C."/>
            <person name="Masonjones S."/>
            <person name="Stajich J.E."/>
        </authorList>
    </citation>
    <scope>NUCLEOTIDE SEQUENCE [LARGE SCALE GENOMIC DNA]</scope>
    <source>
        <strain evidence="2 3">CCFEE 6315</strain>
    </source>
</reference>
<dbReference type="AlphaFoldDB" id="A0A4U0TU58"/>
<dbReference type="PANTHER" id="PTHR28106">
    <property type="entry name" value="MITOCHONDRIAL ATPASE COMPLEX SUBUNIT ATP10"/>
    <property type="match status" value="1"/>
</dbReference>
<dbReference type="Proteomes" id="UP000308549">
    <property type="component" value="Unassembled WGS sequence"/>
</dbReference>
<dbReference type="PANTHER" id="PTHR28106:SF1">
    <property type="entry name" value="MITOCHONDRIAL ATPASE COMPLEX SUBUNIT ATP10"/>
    <property type="match status" value="1"/>
</dbReference>
<sequence length="356" mass="40068">MRAPTPLALQALRSLAFRSFAVHEKPPHLSSHCRPYASHQRPPPPSPRRPESAPQPPTRNSKSAPPPPSTNTAPLSKQKSAPILAPLTQPLGFLEPPVPLTQRPERDTRSWRQKRDDFHNYTNHLSRRAALTQKLSTPYFRDWTAMRHHEGKTFVAPTRVFRRDFAGYWPEMWGWRLRGGWGSVWGGMRGRVNVVCWGGNEWADRQTRTWVEENAGVGEVMREFGEGVVQRAWVSVEGNWMKWLILRFLGARQLRRGLKGGEAGRWSLVKGVGEEVMGALGMGNRKAGYVYLVDGEGRIRWAGSAVAGEKEKGWMVASLRRLCLEAKGEVKAGEEVEGEKLEEAVGEVIEEKVQTA</sequence>
<dbReference type="InterPro" id="IPR007849">
    <property type="entry name" value="ATP10"/>
</dbReference>
<keyword evidence="3" id="KW-1185">Reference proteome</keyword>
<accession>A0A4U0TU58</accession>
<dbReference type="EMBL" id="NAJL01000033">
    <property type="protein sequence ID" value="TKA25707.1"/>
    <property type="molecule type" value="Genomic_DNA"/>
</dbReference>